<dbReference type="PANTHER" id="PTHR10890">
    <property type="entry name" value="CYSTEINYL-TRNA SYNTHETASE"/>
    <property type="match status" value="1"/>
</dbReference>
<evidence type="ECO:0000313" key="6">
    <source>
        <dbReference type="EMBL" id="MFC5817161.1"/>
    </source>
</evidence>
<protein>
    <submittedName>
        <fullName evidence="6">Cysteine--tRNA ligase</fullName>
    </submittedName>
</protein>
<dbReference type="InterPro" id="IPR032678">
    <property type="entry name" value="tRNA-synt_1_cat_dom"/>
</dbReference>
<dbReference type="EMBL" id="JBHSNW010000008">
    <property type="protein sequence ID" value="MFC5817161.1"/>
    <property type="molecule type" value="Genomic_DNA"/>
</dbReference>
<comment type="caution">
    <text evidence="6">The sequence shown here is derived from an EMBL/GenBank/DDBJ whole genome shotgun (WGS) entry which is preliminary data.</text>
</comment>
<feature type="compositionally biased region" description="Basic and acidic residues" evidence="4">
    <location>
        <begin position="142"/>
        <end position="161"/>
    </location>
</feature>
<keyword evidence="7" id="KW-1185">Reference proteome</keyword>
<keyword evidence="1 6" id="KW-0436">Ligase</keyword>
<evidence type="ECO:0000256" key="2">
    <source>
        <dbReference type="ARBA" id="ARBA00022741"/>
    </source>
</evidence>
<dbReference type="Pfam" id="PF01406">
    <property type="entry name" value="tRNA-synt_1e"/>
    <property type="match status" value="1"/>
</dbReference>
<keyword evidence="3" id="KW-0067">ATP-binding</keyword>
<feature type="domain" description="tRNA synthetases class I catalytic" evidence="5">
    <location>
        <begin position="19"/>
        <end position="242"/>
    </location>
</feature>
<evidence type="ECO:0000256" key="3">
    <source>
        <dbReference type="ARBA" id="ARBA00022840"/>
    </source>
</evidence>
<feature type="region of interest" description="Disordered" evidence="4">
    <location>
        <begin position="138"/>
        <end position="161"/>
    </location>
</feature>
<organism evidence="6 7">
    <name type="scientific">Nonomuraea harbinensis</name>
    <dbReference type="NCBI Taxonomy" id="1286938"/>
    <lineage>
        <taxon>Bacteria</taxon>
        <taxon>Bacillati</taxon>
        <taxon>Actinomycetota</taxon>
        <taxon>Actinomycetes</taxon>
        <taxon>Streptosporangiales</taxon>
        <taxon>Streptosporangiaceae</taxon>
        <taxon>Nonomuraea</taxon>
    </lineage>
</organism>
<evidence type="ECO:0000256" key="4">
    <source>
        <dbReference type="SAM" id="MobiDB-lite"/>
    </source>
</evidence>
<keyword evidence="2" id="KW-0547">Nucleotide-binding</keyword>
<gene>
    <name evidence="6" type="ORF">ACFPUY_18855</name>
</gene>
<proteinExistence type="predicted"/>
<name>A0ABW1BX30_9ACTN</name>
<evidence type="ECO:0000313" key="7">
    <source>
        <dbReference type="Proteomes" id="UP001596096"/>
    </source>
</evidence>
<reference evidence="7" key="1">
    <citation type="journal article" date="2019" name="Int. J. Syst. Evol. Microbiol.">
        <title>The Global Catalogue of Microorganisms (GCM) 10K type strain sequencing project: providing services to taxonomists for standard genome sequencing and annotation.</title>
        <authorList>
            <consortium name="The Broad Institute Genomics Platform"/>
            <consortium name="The Broad Institute Genome Sequencing Center for Infectious Disease"/>
            <person name="Wu L."/>
            <person name="Ma J."/>
        </authorList>
    </citation>
    <scope>NUCLEOTIDE SEQUENCE [LARGE SCALE GENOMIC DNA]</scope>
    <source>
        <strain evidence="7">CGMCC 4.7106</strain>
    </source>
</reference>
<dbReference type="PANTHER" id="PTHR10890:SF25">
    <property type="entry name" value="CYSTEINE--TRNA LIGASE, CHLOROPLASTIC_MITOCHONDRIAL"/>
    <property type="match status" value="1"/>
</dbReference>
<sequence>MLRIYDTLTGQVEEIAPARGLRMYACAPPVHRRANLGDLRPALLSDLIRRVLERHRVRMVVCLGVDDVGCPVESARAYEEASARDAAALNLRSPELSPRAAEHAVEVVELVAALVERGHAYAADGGWVFFDSAGSPSYGELSGEKDPHGGDGFPHDGPERRRPADWVLWRPADGEPAWDSPWGRGVPGPHVACSAMSSRRLGDRVDIQTGGTELIFPHHEAMRAQSDAAAGHEVVRRWAHSAGLAPGGRVPGPDGVTPGDGPRELAEVAEAGLDPLAVRLAFLRHHYRGPLDLTWDVLRAADGTLRRLRARVAEWSESPSAPMAAAYVRRAESALDDDLDTPVALRVLEELERDDAVPPGAKFEAFLHLDHVLALDLPADIGKPRP</sequence>
<dbReference type="InterPro" id="IPR024909">
    <property type="entry name" value="Cys-tRNA/MSH_ligase"/>
</dbReference>
<dbReference type="Proteomes" id="UP001596096">
    <property type="component" value="Unassembled WGS sequence"/>
</dbReference>
<evidence type="ECO:0000259" key="5">
    <source>
        <dbReference type="Pfam" id="PF01406"/>
    </source>
</evidence>
<dbReference type="RefSeq" id="WP_219544001.1">
    <property type="nucleotide sequence ID" value="NZ_JAHKRN010000006.1"/>
</dbReference>
<dbReference type="GO" id="GO:0016874">
    <property type="term" value="F:ligase activity"/>
    <property type="evidence" value="ECO:0007669"/>
    <property type="project" value="UniProtKB-KW"/>
</dbReference>
<accession>A0ABW1BX30</accession>
<evidence type="ECO:0000256" key="1">
    <source>
        <dbReference type="ARBA" id="ARBA00022598"/>
    </source>
</evidence>